<dbReference type="Pfam" id="PF10277">
    <property type="entry name" value="Frag1"/>
    <property type="match status" value="1"/>
</dbReference>
<proteinExistence type="predicted"/>
<dbReference type="InterPro" id="IPR050911">
    <property type="entry name" value="DRAM/TMEM150_Autophagy_Mod"/>
</dbReference>
<dbReference type="GeneID" id="30198266"/>
<keyword evidence="3 5" id="KW-1133">Transmembrane helix</keyword>
<dbReference type="GO" id="GO:0005886">
    <property type="term" value="C:plasma membrane"/>
    <property type="evidence" value="ECO:0007669"/>
    <property type="project" value="TreeGrafter"/>
</dbReference>
<gene>
    <name evidence="7" type="ORF">WICANDRAFT_24177</name>
</gene>
<evidence type="ECO:0000313" key="8">
    <source>
        <dbReference type="Proteomes" id="UP000094112"/>
    </source>
</evidence>
<feature type="non-terminal residue" evidence="7">
    <location>
        <position position="220"/>
    </location>
</feature>
<evidence type="ECO:0000256" key="4">
    <source>
        <dbReference type="ARBA" id="ARBA00023136"/>
    </source>
</evidence>
<evidence type="ECO:0000256" key="3">
    <source>
        <dbReference type="ARBA" id="ARBA00022989"/>
    </source>
</evidence>
<dbReference type="OrthoDB" id="10032492at2759"/>
<evidence type="ECO:0000256" key="2">
    <source>
        <dbReference type="ARBA" id="ARBA00022692"/>
    </source>
</evidence>
<name>A0A1E3P3R7_WICAA</name>
<feature type="transmembrane region" description="Helical" evidence="5">
    <location>
        <begin position="96"/>
        <end position="119"/>
    </location>
</feature>
<feature type="transmembrane region" description="Helical" evidence="5">
    <location>
        <begin position="54"/>
        <end position="75"/>
    </location>
</feature>
<protein>
    <recommendedName>
        <fullName evidence="6">CWH43-like N-terminal domain-containing protein</fullName>
    </recommendedName>
</protein>
<evidence type="ECO:0000259" key="6">
    <source>
        <dbReference type="Pfam" id="PF10277"/>
    </source>
</evidence>
<dbReference type="GO" id="GO:0012505">
    <property type="term" value="C:endomembrane system"/>
    <property type="evidence" value="ECO:0007669"/>
    <property type="project" value="UniProtKB-SubCell"/>
</dbReference>
<dbReference type="RefSeq" id="XP_019039145.1">
    <property type="nucleotide sequence ID" value="XM_019181020.1"/>
</dbReference>
<feature type="non-terminal residue" evidence="7">
    <location>
        <position position="1"/>
    </location>
</feature>
<keyword evidence="8" id="KW-1185">Reference proteome</keyword>
<dbReference type="STRING" id="683960.A0A1E3P3R7"/>
<feature type="transmembrane region" description="Helical" evidence="5">
    <location>
        <begin position="200"/>
        <end position="218"/>
    </location>
</feature>
<dbReference type="PANTHER" id="PTHR21324">
    <property type="entry name" value="FASTING-INDUCIBLE INTEGRAL MEMBRANE PROTEIN TM6P1-RELATED"/>
    <property type="match status" value="1"/>
</dbReference>
<organism evidence="7 8">
    <name type="scientific">Wickerhamomyces anomalus (strain ATCC 58044 / CBS 1984 / NCYC 433 / NRRL Y-366-8)</name>
    <name type="common">Yeast</name>
    <name type="synonym">Hansenula anomala</name>
    <dbReference type="NCBI Taxonomy" id="683960"/>
    <lineage>
        <taxon>Eukaryota</taxon>
        <taxon>Fungi</taxon>
        <taxon>Dikarya</taxon>
        <taxon>Ascomycota</taxon>
        <taxon>Saccharomycotina</taxon>
        <taxon>Saccharomycetes</taxon>
        <taxon>Phaffomycetales</taxon>
        <taxon>Wickerhamomycetaceae</taxon>
        <taxon>Wickerhamomyces</taxon>
    </lineage>
</organism>
<dbReference type="InterPro" id="IPR019402">
    <property type="entry name" value="CWH43_N"/>
</dbReference>
<evidence type="ECO:0000313" key="7">
    <source>
        <dbReference type="EMBL" id="ODQ59938.1"/>
    </source>
</evidence>
<dbReference type="Proteomes" id="UP000094112">
    <property type="component" value="Unassembled WGS sequence"/>
</dbReference>
<comment type="subcellular location">
    <subcellularLocation>
        <location evidence="1">Endomembrane system</location>
        <topology evidence="1">Multi-pass membrane protein</topology>
    </subcellularLocation>
</comment>
<feature type="transmembrane region" description="Helical" evidence="5">
    <location>
        <begin position="12"/>
        <end position="34"/>
    </location>
</feature>
<evidence type="ECO:0000256" key="5">
    <source>
        <dbReference type="SAM" id="Phobius"/>
    </source>
</evidence>
<feature type="transmembrane region" description="Helical" evidence="5">
    <location>
        <begin position="125"/>
        <end position="151"/>
    </location>
</feature>
<keyword evidence="4 5" id="KW-0472">Membrane</keyword>
<evidence type="ECO:0000256" key="1">
    <source>
        <dbReference type="ARBA" id="ARBA00004127"/>
    </source>
</evidence>
<feature type="transmembrane region" description="Helical" evidence="5">
    <location>
        <begin position="172"/>
        <end position="194"/>
    </location>
</feature>
<dbReference type="AlphaFoldDB" id="A0A1E3P3R7"/>
<feature type="domain" description="CWH43-like N-terminal" evidence="6">
    <location>
        <begin position="3"/>
        <end position="220"/>
    </location>
</feature>
<dbReference type="PANTHER" id="PTHR21324:SF2">
    <property type="entry name" value="EG:22E5.9 PROTEIN"/>
    <property type="match status" value="1"/>
</dbReference>
<accession>A0A1E3P3R7</accession>
<sequence>KNYWFMVPIIGFIPWLGMLITMLICWAAQGHPLYPFNSGYQYPVYISYIGATNLRPLFISCAGWQGLFYTITLLVEYFLRKTGRLQYWFKKDERNLLFAACILGIIGSLGILFVAIFSIKNYDNVHHAMLGVFLAFICLSIICLCAQYCMMGLHYRNIHVHHKYWNKFTISFYLKVFFVVAAIIFAICFGAVSNRSVSSCFEWTLAFWYIVIFLIFAWDL</sequence>
<keyword evidence="2 5" id="KW-0812">Transmembrane</keyword>
<dbReference type="EMBL" id="KV454210">
    <property type="protein sequence ID" value="ODQ59938.1"/>
    <property type="molecule type" value="Genomic_DNA"/>
</dbReference>
<reference evidence="7 8" key="1">
    <citation type="journal article" date="2016" name="Proc. Natl. Acad. Sci. U.S.A.">
        <title>Comparative genomics of biotechnologically important yeasts.</title>
        <authorList>
            <person name="Riley R."/>
            <person name="Haridas S."/>
            <person name="Wolfe K.H."/>
            <person name="Lopes M.R."/>
            <person name="Hittinger C.T."/>
            <person name="Goeker M."/>
            <person name="Salamov A.A."/>
            <person name="Wisecaver J.H."/>
            <person name="Long T.M."/>
            <person name="Calvey C.H."/>
            <person name="Aerts A.L."/>
            <person name="Barry K.W."/>
            <person name="Choi C."/>
            <person name="Clum A."/>
            <person name="Coughlan A.Y."/>
            <person name="Deshpande S."/>
            <person name="Douglass A.P."/>
            <person name="Hanson S.J."/>
            <person name="Klenk H.-P."/>
            <person name="LaButti K.M."/>
            <person name="Lapidus A."/>
            <person name="Lindquist E.A."/>
            <person name="Lipzen A.M."/>
            <person name="Meier-Kolthoff J.P."/>
            <person name="Ohm R.A."/>
            <person name="Otillar R.P."/>
            <person name="Pangilinan J.L."/>
            <person name="Peng Y."/>
            <person name="Rokas A."/>
            <person name="Rosa C.A."/>
            <person name="Scheuner C."/>
            <person name="Sibirny A.A."/>
            <person name="Slot J.C."/>
            <person name="Stielow J.B."/>
            <person name="Sun H."/>
            <person name="Kurtzman C.P."/>
            <person name="Blackwell M."/>
            <person name="Grigoriev I.V."/>
            <person name="Jeffries T.W."/>
        </authorList>
    </citation>
    <scope>NUCLEOTIDE SEQUENCE [LARGE SCALE GENOMIC DNA]</scope>
    <source>
        <strain evidence="8">ATCC 58044 / CBS 1984 / NCYC 433 / NRRL Y-366-8</strain>
    </source>
</reference>